<dbReference type="Gene3D" id="3.40.50.300">
    <property type="entry name" value="P-loop containing nucleotide triphosphate hydrolases"/>
    <property type="match status" value="1"/>
</dbReference>
<dbReference type="InterPro" id="IPR003593">
    <property type="entry name" value="AAA+_ATPase"/>
</dbReference>
<dbReference type="KEGG" id="acil:ESZ_00284"/>
<organism evidence="5 6">
    <name type="scientific">Candidatus Azoamicus ciliaticola</name>
    <dbReference type="NCBI Taxonomy" id="2652803"/>
    <lineage>
        <taxon>Bacteria</taxon>
        <taxon>Pseudomonadati</taxon>
        <taxon>Pseudomonadota</taxon>
        <taxon>Gammaproteobacteria</taxon>
        <taxon>Candidatus Azoamicaceae</taxon>
        <taxon>Candidatus Azoamicus</taxon>
    </lineage>
</organism>
<name>A0A6J5JWR9_9GAMM</name>
<dbReference type="InterPro" id="IPR027417">
    <property type="entry name" value="P-loop_NTPase"/>
</dbReference>
<evidence type="ECO:0000313" key="6">
    <source>
        <dbReference type="Proteomes" id="UP000509549"/>
    </source>
</evidence>
<dbReference type="InterPro" id="IPR017871">
    <property type="entry name" value="ABC_transporter-like_CS"/>
</dbReference>
<keyword evidence="2" id="KW-0547">Nucleotide-binding</keyword>
<keyword evidence="1" id="KW-0813">Transport</keyword>
<sequence>MSALFISDLRKKYDNGFLALNDINLSIDYGDFYAILGKNGAGKSTIINIIVSLIKKTSGKVFISGVNLDDNSIFIKSLIGVVPQDVNFNQFESVSDIVFNQAGFYGFSRSFIFDRVKSLLSFFELWDKRNTISFNLSGGMKRRLMLVRALIHNPDILILDEPTAGVDIFSRKVILNFLMELNKLGKTIILTTHYMGDVETLCNKIAVINKGAILKELAMKDLHFFNLDKFFTIKVCSVDKLLSFNRFKISILDKNTIDLHLSNNDSLNEFLYFLMSNNINIFSISMRNNPLEDFFLNSVINDKNV</sequence>
<reference evidence="5 6" key="1">
    <citation type="submission" date="2020-04" db="EMBL/GenBank/DDBJ databases">
        <authorList>
            <person name="Graf S J."/>
        </authorList>
    </citation>
    <scope>NUCLEOTIDE SEQUENCE [LARGE SCALE GENOMIC DNA]</scope>
    <source>
        <strain evidence="5">1</strain>
    </source>
</reference>
<dbReference type="InterPro" id="IPR003439">
    <property type="entry name" value="ABC_transporter-like_ATP-bd"/>
</dbReference>
<dbReference type="InterPro" id="IPR050763">
    <property type="entry name" value="ABC_transporter_ATP-binding"/>
</dbReference>
<feature type="domain" description="ABC transporter" evidence="4">
    <location>
        <begin position="4"/>
        <end position="235"/>
    </location>
</feature>
<evidence type="ECO:0000313" key="5">
    <source>
        <dbReference type="EMBL" id="CAB3976474.1"/>
    </source>
</evidence>
<dbReference type="PROSITE" id="PS00211">
    <property type="entry name" value="ABC_TRANSPORTER_1"/>
    <property type="match status" value="1"/>
</dbReference>
<dbReference type="GO" id="GO:0005524">
    <property type="term" value="F:ATP binding"/>
    <property type="evidence" value="ECO:0007669"/>
    <property type="project" value="UniProtKB-KW"/>
</dbReference>
<keyword evidence="6" id="KW-1185">Reference proteome</keyword>
<proteinExistence type="predicted"/>
<dbReference type="PANTHER" id="PTHR42711">
    <property type="entry name" value="ABC TRANSPORTER ATP-BINDING PROTEIN"/>
    <property type="match status" value="1"/>
</dbReference>
<gene>
    <name evidence="5" type="primary">yadG</name>
    <name evidence="5" type="ORF">ESZ_00284</name>
</gene>
<dbReference type="PANTHER" id="PTHR42711:SF15">
    <property type="entry name" value="ABC-TYPE MULTIDRUG TRANSPORT SYSTEM, ATPASE COMPONENT"/>
    <property type="match status" value="1"/>
</dbReference>
<dbReference type="SUPFAM" id="SSF52540">
    <property type="entry name" value="P-loop containing nucleoside triphosphate hydrolases"/>
    <property type="match status" value="1"/>
</dbReference>
<evidence type="ECO:0000256" key="3">
    <source>
        <dbReference type="ARBA" id="ARBA00022840"/>
    </source>
</evidence>
<dbReference type="AlphaFoldDB" id="A0A6J5JWR9"/>
<dbReference type="Proteomes" id="UP000509549">
    <property type="component" value="Chromosome"/>
</dbReference>
<accession>A0A6J5JWR9</accession>
<evidence type="ECO:0000256" key="1">
    <source>
        <dbReference type="ARBA" id="ARBA00022448"/>
    </source>
</evidence>
<dbReference type="SMART" id="SM00382">
    <property type="entry name" value="AAA"/>
    <property type="match status" value="1"/>
</dbReference>
<keyword evidence="3 5" id="KW-0067">ATP-binding</keyword>
<evidence type="ECO:0000259" key="4">
    <source>
        <dbReference type="PROSITE" id="PS50893"/>
    </source>
</evidence>
<dbReference type="PROSITE" id="PS50893">
    <property type="entry name" value="ABC_TRANSPORTER_2"/>
    <property type="match status" value="1"/>
</dbReference>
<dbReference type="EMBL" id="LR794158">
    <property type="protein sequence ID" value="CAB3976474.1"/>
    <property type="molecule type" value="Genomic_DNA"/>
</dbReference>
<dbReference type="Pfam" id="PF00005">
    <property type="entry name" value="ABC_tran"/>
    <property type="match status" value="1"/>
</dbReference>
<dbReference type="CDD" id="cd03230">
    <property type="entry name" value="ABC_DR_subfamily_A"/>
    <property type="match status" value="1"/>
</dbReference>
<dbReference type="GO" id="GO:0016887">
    <property type="term" value="F:ATP hydrolysis activity"/>
    <property type="evidence" value="ECO:0007669"/>
    <property type="project" value="InterPro"/>
</dbReference>
<dbReference type="RefSeq" id="WP_176605001.1">
    <property type="nucleotide sequence ID" value="NZ_LR794158.1"/>
</dbReference>
<evidence type="ECO:0000256" key="2">
    <source>
        <dbReference type="ARBA" id="ARBA00022741"/>
    </source>
</evidence>
<protein>
    <submittedName>
        <fullName evidence="5">Putative ABC transporter ATP-binding protein YadG</fullName>
    </submittedName>
</protein>